<feature type="compositionally biased region" description="Basic and acidic residues" evidence="2">
    <location>
        <begin position="114"/>
        <end position="123"/>
    </location>
</feature>
<feature type="region of interest" description="Disordered" evidence="2">
    <location>
        <begin position="2048"/>
        <end position="2084"/>
    </location>
</feature>
<dbReference type="OrthoDB" id="2125770at2759"/>
<dbReference type="GO" id="GO:0034451">
    <property type="term" value="C:centriolar satellite"/>
    <property type="evidence" value="ECO:0007669"/>
    <property type="project" value="TreeGrafter"/>
</dbReference>
<feature type="region of interest" description="Disordered" evidence="2">
    <location>
        <begin position="809"/>
        <end position="834"/>
    </location>
</feature>
<comment type="caution">
    <text evidence="4">The sequence shown here is derived from an EMBL/GenBank/DDBJ whole genome shotgun (WGS) entry which is preliminary data.</text>
</comment>
<gene>
    <name evidence="4" type="ORF">chiPu_0002227</name>
</gene>
<keyword evidence="5" id="KW-1185">Reference proteome</keyword>
<feature type="coiled-coil region" evidence="1">
    <location>
        <begin position="837"/>
        <end position="874"/>
    </location>
</feature>
<sequence length="2149" mass="241581">MATGGDPLFEESIEDHNCTVNNGSLDDQLNNRDWSLQYKKANRSSEKNKKKLSAGSESRLTNDISPESSPGVGRRRAKTPKSYPPTKHASHFSVADSAELERLKQRINFSDLDERSIGSDSHGRATAANNQRPPIENRKPFNFLQQQINSNKSKELDINPQRSETKLSTSRMDLFASISKDSLPSDQISLGDDQGESEIKSSQVVSRLIQIRDYISKAHSMRDDLMEKNERSANVERLSQLIDHLKEQEKSYMKFLQKMLARENEEDEVGTTDSAVGSGSVADSTSLNLDVQSEASDATEASRSLSVRPCIEDKLGNAASQAQGSSVTSTPKGETDRLGLKDRRVWHSGINGKEHGISSKEDDQHRNAKEELENLKKQHELLKRMLEQQEQLKTLQGRQAALLALQHKTEQTIVGMDESVVTETTGSVSGLSLTSELNEELNDLIQRFHNQLQNSQSVPDNRRQAESLSLTQEVSRSRGSSTSDHLSEQKVQLVNKLKVLQGKKERMDKLLDELHILRDQHVNNSSISSSVPAVPCSSHKSDQRSCLSAPAEAGAAINREPNSLASSACILESQHENDAQDNSNPRKKLKKLKEVHKRLNELRELIDYYQQTSDMMTDAVNEHTNEDDNETEEESLYYSDQGNPETVTNIRNPQRSNWTDISGSSRIVAQNRTSCCNGRLLNTECEINNRPTNLQTSKMPLPSDEPRASYAECARYNDEKGEDRNGVTVQEQEIQGECASEGTISSRRSSFVEETDQNFEIQQKINRLNAAKQKLRQLQELVAMVQEVPDATDIIDISNLPDFSLIEEDQHRQQPNNTRTNASRSSKEVSLDEEKREKFYEAKLQQQQQELKQLQEERKRLMEIQEKIRHLQKSCPDLQLSTSCAGNLSKIKVPIVTSTPAISGQTATAKALPDPVAAPPPDSELWSEMRRHQILREELRQRRKQLEALMAEHQRQKTLTENNSIVAASVKSEGTETQDTQQLSRTERTMATWGGSTQGALDDDDEEEEEEEDEEEENNNDAGDEEENDERSDAIANSEVETSSHETYTVYPNQERSQGTRNSRESKKRWKDKRTCSSDGNYRSFHKNKQHNVGMRRQENLRWAADLSYVEEREHWQEQVNQLTRQLEFSTNMCQTLMQDQQALSCLLQTFLTGPYSVMPSNVGSPQVHIIMHQLNQCYTQLAWQQNHVQRLKQMLNDLLHQQHQEKKPENQRDSGVPPPSPNSFVFPPYSFPSPPLNPLSMSRFPNCPPFVHGFNLNSVFPPGFSDLSQNVSVQSNEQQPVVSEHSISGKTEYLAFPKPFESNSPKYRENKWIHKQAKDEAEQSELIWLHDTRDEFGESPRQMQPHTSLTQMKMNKPKQQVQYKKRKNFEESSLESFSSMPDPVDPTTVTKTFKSRKACAQASLASKDKTPKGKCKKTYLHQKNQQEIAAGFESASNASASEGCQGKVCHSTQTEEFLKPRTCSTTKDELEEKSKRKNSSDLSSEYAKEALLESNRNACSEAPETGSDFSLFEALRDNIYSEVATLISQNESRPHFLIELFHELQLLNTDYLRQRALYALQDIVTRHLSDKSYKEGKHTLSQNSAVWMTCNSELTPSESLATSDDEDVCGKATDHQAKIDLQQHDDTEYIESLKNASMLSSTSNLEPFANDDLGNTVIHLDKALSRMREYEHMKFENNQIDLCTSAIECVEDGYNAGNSCTADSVPDASNVTCPRVDTQQLDKQIKAIMAEVIPFLKEHMDDVCSPQLLTTIGRMVLALTQQNDESKEFVKFFHDQLGAILQDSLAKFAGRKLKECGEDLLVEISEILFNELAFFRLMQDLDNSSVAAKQRCKRLKEVASFKQHYTTEEKQHFKENGSSAEELEDEDKDKDESETANADGLKVNESTEAELLLKSALSDREEDDVDSEVLPAKCVSISLSKAETQALTNYGSGEDENEEDEIEDFDAGTIDVQTSLQASNEIADENDPEQDARPEPNKEDVISQSMKTNLPLVAENGSNSNPDLPESFQNNLFDVANEGKKSPKSSLPFCENANAGTAIQMERQNNLQGTPESSLAGSPDTDSPVLVNDFEAGSGNLSQKSDEDDFVKVENLPPSLSALSEDELVRRISEEEQHNNLACVLLNADGAQELAGNPDTLKEPENGGARSA</sequence>
<feature type="region of interest" description="Disordered" evidence="2">
    <location>
        <begin position="114"/>
        <end position="138"/>
    </location>
</feature>
<feature type="coiled-coil region" evidence="1">
    <location>
        <begin position="758"/>
        <end position="788"/>
    </location>
</feature>
<feature type="region of interest" description="Disordered" evidence="2">
    <location>
        <begin position="316"/>
        <end position="340"/>
    </location>
</feature>
<feature type="region of interest" description="Disordered" evidence="2">
    <location>
        <begin position="968"/>
        <end position="1093"/>
    </location>
</feature>
<feature type="compositionally biased region" description="Polar residues" evidence="2">
    <location>
        <begin position="271"/>
        <end position="304"/>
    </location>
</feature>
<feature type="compositionally biased region" description="Polar residues" evidence="2">
    <location>
        <begin position="466"/>
        <end position="488"/>
    </location>
</feature>
<feature type="domain" description="Pericentriolar material 1 protein C-terminal" evidence="3">
    <location>
        <begin position="1507"/>
        <end position="2119"/>
    </location>
</feature>
<feature type="compositionally biased region" description="Polar residues" evidence="2">
    <location>
        <begin position="18"/>
        <end position="34"/>
    </location>
</feature>
<feature type="region of interest" description="Disordered" evidence="2">
    <location>
        <begin position="638"/>
        <end position="658"/>
    </location>
</feature>
<keyword evidence="1" id="KW-0175">Coiled coil</keyword>
<dbReference type="Pfam" id="PF15717">
    <property type="entry name" value="PCM1_C"/>
    <property type="match status" value="1"/>
</dbReference>
<feature type="region of interest" description="Disordered" evidence="2">
    <location>
        <begin position="453"/>
        <end position="488"/>
    </location>
</feature>
<dbReference type="GO" id="GO:0036064">
    <property type="term" value="C:ciliary basal body"/>
    <property type="evidence" value="ECO:0007669"/>
    <property type="project" value="TreeGrafter"/>
</dbReference>
<feature type="compositionally biased region" description="Acidic residues" evidence="2">
    <location>
        <begin position="1862"/>
        <end position="1875"/>
    </location>
</feature>
<dbReference type="PANTHER" id="PTHR14164">
    <property type="entry name" value="PERICENTRIOLAR MATERIAL 1-RELATED"/>
    <property type="match status" value="1"/>
</dbReference>
<evidence type="ECO:0000256" key="2">
    <source>
        <dbReference type="SAM" id="MobiDB-lite"/>
    </source>
</evidence>
<feature type="region of interest" description="Disordered" evidence="2">
    <location>
        <begin position="1465"/>
        <end position="1485"/>
    </location>
</feature>
<feature type="compositionally biased region" description="Basic and acidic residues" evidence="2">
    <location>
        <begin position="1202"/>
        <end position="1213"/>
    </location>
</feature>
<accession>A0A401S0B8</accession>
<feature type="compositionally biased region" description="Basic and acidic residues" evidence="2">
    <location>
        <begin position="825"/>
        <end position="834"/>
    </location>
</feature>
<feature type="compositionally biased region" description="Polar residues" evidence="2">
    <location>
        <begin position="975"/>
        <end position="984"/>
    </location>
</feature>
<feature type="region of interest" description="Disordered" evidence="2">
    <location>
        <begin position="264"/>
        <end position="304"/>
    </location>
</feature>
<dbReference type="GO" id="GO:0034454">
    <property type="term" value="P:microtubule anchoring at centrosome"/>
    <property type="evidence" value="ECO:0007669"/>
    <property type="project" value="InterPro"/>
</dbReference>
<dbReference type="EMBL" id="BEZZ01000040">
    <property type="protein sequence ID" value="GCC23829.1"/>
    <property type="molecule type" value="Genomic_DNA"/>
</dbReference>
<evidence type="ECO:0000313" key="4">
    <source>
        <dbReference type="EMBL" id="GCC23829.1"/>
    </source>
</evidence>
<feature type="compositionally biased region" description="Basic and acidic residues" evidence="2">
    <location>
        <begin position="1971"/>
        <end position="1982"/>
    </location>
</feature>
<dbReference type="InterPro" id="IPR024138">
    <property type="entry name" value="Pericentriolar_Pcm1"/>
</dbReference>
<organism evidence="4 5">
    <name type="scientific">Chiloscyllium punctatum</name>
    <name type="common">Brownbanded bambooshark</name>
    <name type="synonym">Hemiscyllium punctatum</name>
    <dbReference type="NCBI Taxonomy" id="137246"/>
    <lineage>
        <taxon>Eukaryota</taxon>
        <taxon>Metazoa</taxon>
        <taxon>Chordata</taxon>
        <taxon>Craniata</taxon>
        <taxon>Vertebrata</taxon>
        <taxon>Chondrichthyes</taxon>
        <taxon>Elasmobranchii</taxon>
        <taxon>Galeomorphii</taxon>
        <taxon>Galeoidea</taxon>
        <taxon>Orectolobiformes</taxon>
        <taxon>Hemiscylliidae</taxon>
        <taxon>Chiloscyllium</taxon>
    </lineage>
</organism>
<feature type="region of interest" description="Disordered" evidence="2">
    <location>
        <begin position="1202"/>
        <end position="1225"/>
    </location>
</feature>
<feature type="compositionally biased region" description="Polar residues" evidence="2">
    <location>
        <begin position="55"/>
        <end position="68"/>
    </location>
</feature>
<feature type="compositionally biased region" description="Polar residues" evidence="2">
    <location>
        <begin position="2048"/>
        <end position="2057"/>
    </location>
</feature>
<dbReference type="GO" id="GO:1905515">
    <property type="term" value="P:non-motile cilium assembly"/>
    <property type="evidence" value="ECO:0007669"/>
    <property type="project" value="TreeGrafter"/>
</dbReference>
<evidence type="ECO:0000313" key="5">
    <source>
        <dbReference type="Proteomes" id="UP000287033"/>
    </source>
</evidence>
<evidence type="ECO:0000256" key="1">
    <source>
        <dbReference type="SAM" id="Coils"/>
    </source>
</evidence>
<feature type="coiled-coil region" evidence="1">
    <location>
        <begin position="929"/>
        <end position="963"/>
    </location>
</feature>
<feature type="compositionally biased region" description="Polar residues" evidence="2">
    <location>
        <begin position="1039"/>
        <end position="1061"/>
    </location>
</feature>
<reference evidence="4 5" key="1">
    <citation type="journal article" date="2018" name="Nat. Ecol. Evol.">
        <title>Shark genomes provide insights into elasmobranch evolution and the origin of vertebrates.</title>
        <authorList>
            <person name="Hara Y"/>
            <person name="Yamaguchi K"/>
            <person name="Onimaru K"/>
            <person name="Kadota M"/>
            <person name="Koyanagi M"/>
            <person name="Keeley SD"/>
            <person name="Tatsumi K"/>
            <person name="Tanaka K"/>
            <person name="Motone F"/>
            <person name="Kageyama Y"/>
            <person name="Nozu R"/>
            <person name="Adachi N"/>
            <person name="Nishimura O"/>
            <person name="Nakagawa R"/>
            <person name="Tanegashima C"/>
            <person name="Kiyatake I"/>
            <person name="Matsumoto R"/>
            <person name="Murakumo K"/>
            <person name="Nishida K"/>
            <person name="Terakita A"/>
            <person name="Kuratani S"/>
            <person name="Sato K"/>
            <person name="Hyodo S Kuraku.S."/>
        </authorList>
    </citation>
    <scope>NUCLEOTIDE SEQUENCE [LARGE SCALE GENOMIC DNA]</scope>
</reference>
<feature type="compositionally biased region" description="Basic and acidic residues" evidence="2">
    <location>
        <begin position="1847"/>
        <end position="1856"/>
    </location>
</feature>
<feature type="compositionally biased region" description="Polar residues" evidence="2">
    <location>
        <begin position="318"/>
        <end position="332"/>
    </location>
</feature>
<proteinExistence type="predicted"/>
<evidence type="ECO:0000259" key="3">
    <source>
        <dbReference type="Pfam" id="PF15717"/>
    </source>
</evidence>
<feature type="region of interest" description="Disordered" evidence="2">
    <location>
        <begin position="1847"/>
        <end position="1885"/>
    </location>
</feature>
<feature type="region of interest" description="Disordered" evidence="2">
    <location>
        <begin position="1"/>
        <end position="97"/>
    </location>
</feature>
<dbReference type="Proteomes" id="UP000287033">
    <property type="component" value="Unassembled WGS sequence"/>
</dbReference>
<feature type="compositionally biased region" description="Acidic residues" evidence="2">
    <location>
        <begin position="1001"/>
        <end position="1030"/>
    </location>
</feature>
<protein>
    <recommendedName>
        <fullName evidence="3">Pericentriolar material 1 protein C-terminal domain-containing protein</fullName>
    </recommendedName>
</protein>
<dbReference type="GO" id="GO:0071539">
    <property type="term" value="P:protein localization to centrosome"/>
    <property type="evidence" value="ECO:0007669"/>
    <property type="project" value="InterPro"/>
</dbReference>
<feature type="region of interest" description="Disordered" evidence="2">
    <location>
        <begin position="1959"/>
        <end position="2004"/>
    </location>
</feature>
<dbReference type="STRING" id="137246.A0A401S0B8"/>
<dbReference type="PANTHER" id="PTHR14164:SF12">
    <property type="entry name" value="PERICENTRIOLAR MATERIAL 1 PROTEIN"/>
    <property type="match status" value="1"/>
</dbReference>
<dbReference type="InterPro" id="IPR031446">
    <property type="entry name" value="PCM1_C"/>
</dbReference>
<dbReference type="OMA" id="DDXNTVI"/>
<feature type="compositionally biased region" description="Polar residues" evidence="2">
    <location>
        <begin position="813"/>
        <end position="824"/>
    </location>
</feature>
<name>A0A401S0B8_CHIPU</name>
<feature type="coiled-coil region" evidence="1">
    <location>
        <begin position="358"/>
        <end position="392"/>
    </location>
</feature>